<accession>A0A4Q7L468</accession>
<dbReference type="AlphaFoldDB" id="A0A4Q7L468"/>
<reference evidence="1 2" key="1">
    <citation type="submission" date="2019-02" db="EMBL/GenBank/DDBJ databases">
        <title>Genomic Encyclopedia of Type Strains, Phase IV (KMG-IV): sequencing the most valuable type-strain genomes for metagenomic binning, comparative biology and taxonomic classification.</title>
        <authorList>
            <person name="Goeker M."/>
        </authorList>
    </citation>
    <scope>NUCLEOTIDE SEQUENCE [LARGE SCALE GENOMIC DNA]</scope>
    <source>
        <strain evidence="1 2">DSM 101727</strain>
    </source>
</reference>
<organism evidence="1 2">
    <name type="scientific">Herbihabitans rhizosphaerae</name>
    <dbReference type="NCBI Taxonomy" id="1872711"/>
    <lineage>
        <taxon>Bacteria</taxon>
        <taxon>Bacillati</taxon>
        <taxon>Actinomycetota</taxon>
        <taxon>Actinomycetes</taxon>
        <taxon>Pseudonocardiales</taxon>
        <taxon>Pseudonocardiaceae</taxon>
        <taxon>Herbihabitans</taxon>
    </lineage>
</organism>
<proteinExistence type="predicted"/>
<dbReference type="Proteomes" id="UP000294257">
    <property type="component" value="Unassembled WGS sequence"/>
</dbReference>
<dbReference type="RefSeq" id="WP_130342107.1">
    <property type="nucleotide sequence ID" value="NZ_SGWQ01000001.1"/>
</dbReference>
<dbReference type="SUPFAM" id="SSF101386">
    <property type="entry name" value="all-alpha NTP pyrophosphatases"/>
    <property type="match status" value="1"/>
</dbReference>
<dbReference type="EMBL" id="SGWQ01000001">
    <property type="protein sequence ID" value="RZS44419.1"/>
    <property type="molecule type" value="Genomic_DNA"/>
</dbReference>
<dbReference type="OrthoDB" id="3690937at2"/>
<comment type="caution">
    <text evidence="1">The sequence shown here is derived from an EMBL/GenBank/DDBJ whole genome shotgun (WGS) entry which is preliminary data.</text>
</comment>
<evidence type="ECO:0000313" key="1">
    <source>
        <dbReference type="EMBL" id="RZS44419.1"/>
    </source>
</evidence>
<name>A0A4Q7L468_9PSEU</name>
<dbReference type="Gene3D" id="1.10.287.1080">
    <property type="entry name" value="MazG-like"/>
    <property type="match status" value="1"/>
</dbReference>
<protein>
    <recommendedName>
        <fullName evidence="3">MazG-like nucleotide pyrophosphohydrolase family protein</fullName>
    </recommendedName>
</protein>
<sequence>MTDVHHQPSDMSLREASEWAGHQAKRLAANFGLDMAGDRDLFALAQTAKLGEEVGELHAEVLGALKYCRADKAAQFTSDSLAGELADVMVCTLLLAQILEVDLPAAVTGKIGFLRERQF</sequence>
<keyword evidence="2" id="KW-1185">Reference proteome</keyword>
<gene>
    <name evidence="1" type="ORF">EV193_101295</name>
</gene>
<evidence type="ECO:0008006" key="3">
    <source>
        <dbReference type="Google" id="ProtNLM"/>
    </source>
</evidence>
<evidence type="ECO:0000313" key="2">
    <source>
        <dbReference type="Proteomes" id="UP000294257"/>
    </source>
</evidence>